<dbReference type="InterPro" id="IPR019324">
    <property type="entry name" value="MPP6"/>
</dbReference>
<evidence type="ECO:0000313" key="4">
    <source>
        <dbReference type="WBParaSite" id="PgR004_g138_t04"/>
    </source>
</evidence>
<dbReference type="PANTHER" id="PTHR13582:SF0">
    <property type="entry name" value="M-PHASE PHOSPHOPROTEIN 6"/>
    <property type="match status" value="1"/>
</dbReference>
<organism evidence="2 3">
    <name type="scientific">Parascaris univalens</name>
    <name type="common">Nematode worm</name>
    <dbReference type="NCBI Taxonomy" id="6257"/>
    <lineage>
        <taxon>Eukaryota</taxon>
        <taxon>Metazoa</taxon>
        <taxon>Ecdysozoa</taxon>
        <taxon>Nematoda</taxon>
        <taxon>Chromadorea</taxon>
        <taxon>Rhabditida</taxon>
        <taxon>Spirurina</taxon>
        <taxon>Ascaridomorpha</taxon>
        <taxon>Ascaridoidea</taxon>
        <taxon>Ascarididae</taxon>
        <taxon>Parascaris</taxon>
    </lineage>
</organism>
<dbReference type="PANTHER" id="PTHR13582">
    <property type="entry name" value="M-PHASE PHOSPHOPROTEIN 6"/>
    <property type="match status" value="1"/>
</dbReference>
<name>A0A915ABD5_PARUN</name>
<keyword evidence="2" id="KW-1185">Reference proteome</keyword>
<dbReference type="GO" id="GO:0000460">
    <property type="term" value="P:maturation of 5.8S rRNA"/>
    <property type="evidence" value="ECO:0007669"/>
    <property type="project" value="TreeGrafter"/>
</dbReference>
<evidence type="ECO:0000313" key="2">
    <source>
        <dbReference type="Proteomes" id="UP000887569"/>
    </source>
</evidence>
<dbReference type="Pfam" id="PF10175">
    <property type="entry name" value="MPP6"/>
    <property type="match status" value="1"/>
</dbReference>
<feature type="coiled-coil region" evidence="1">
    <location>
        <begin position="8"/>
        <end position="38"/>
    </location>
</feature>
<protein>
    <submittedName>
        <fullName evidence="3 4">Uncharacterized protein</fullName>
    </submittedName>
</protein>
<accession>A0A915ABD5</accession>
<evidence type="ECO:0000256" key="1">
    <source>
        <dbReference type="SAM" id="Coils"/>
    </source>
</evidence>
<dbReference type="AlphaFoldDB" id="A0A915ABD5"/>
<dbReference type="WBParaSite" id="PgR004_g138_t01">
    <property type="protein sequence ID" value="PgR004_g138_t01"/>
    <property type="gene ID" value="PgR004_g138"/>
</dbReference>
<dbReference type="Proteomes" id="UP000887569">
    <property type="component" value="Unplaced"/>
</dbReference>
<evidence type="ECO:0000313" key="3">
    <source>
        <dbReference type="WBParaSite" id="PgR004_g138_t01"/>
    </source>
</evidence>
<proteinExistence type="predicted"/>
<reference evidence="3 4" key="1">
    <citation type="submission" date="2022-11" db="UniProtKB">
        <authorList>
            <consortium name="WormBaseParasite"/>
        </authorList>
    </citation>
    <scope>IDENTIFICATION</scope>
</reference>
<dbReference type="WBParaSite" id="PgR004_g138_t04">
    <property type="protein sequence ID" value="PgR004_g138_t04"/>
    <property type="gene ID" value="PgR004_g138"/>
</dbReference>
<keyword evidence="1" id="KW-0175">Coiled coil</keyword>
<sequence>MVTEQSGLSTAVLEMRFMQRTKNRLEEEAKRREKEAIRRSFLANVKHSEHSTSKHIGNEYAKEKRSSLSVIFEQRYEILEDLRFGRMSFGGFNPEVEKLMKYHNNLKMGVKREEEDIVDEMDVSDTEMATKLSEGVSSSIAKKFVSKRQRRDDERYNKTFIDESCVKGDRKRRSDGRRVRDAG</sequence>